<dbReference type="SUPFAM" id="SSF52266">
    <property type="entry name" value="SGNH hydrolase"/>
    <property type="match status" value="1"/>
</dbReference>
<dbReference type="Pfam" id="PF13472">
    <property type="entry name" value="Lipase_GDSL_2"/>
    <property type="match status" value="1"/>
</dbReference>
<dbReference type="InterPro" id="IPR052762">
    <property type="entry name" value="PCW_deacetylase/CE"/>
</dbReference>
<proteinExistence type="predicted"/>
<evidence type="ECO:0000313" key="2">
    <source>
        <dbReference type="EMBL" id="GHG14509.1"/>
    </source>
</evidence>
<organism evidence="2 3">
    <name type="scientific">Amycolatopsis bullii</name>
    <dbReference type="NCBI Taxonomy" id="941987"/>
    <lineage>
        <taxon>Bacteria</taxon>
        <taxon>Bacillati</taxon>
        <taxon>Actinomycetota</taxon>
        <taxon>Actinomycetes</taxon>
        <taxon>Pseudonocardiales</taxon>
        <taxon>Pseudonocardiaceae</taxon>
        <taxon>Amycolatopsis</taxon>
    </lineage>
</organism>
<sequence>MGHDGGCIGMRDRYLKTGLGPSTPDWDFSLYQVSDVVINLGTNDKGHNVSGAQFQSAYFTLLQRIRAKYPNATIHAMETFKRWYVTETKSAVAARNTAGDSKVKFVGTEGWLTAGDTPDGTHPSDAGHRKIAARLAAILG</sequence>
<dbReference type="InterPro" id="IPR036514">
    <property type="entry name" value="SGNH_hydro_sf"/>
</dbReference>
<comment type="caution">
    <text evidence="2">The sequence shown here is derived from an EMBL/GenBank/DDBJ whole genome shotgun (WGS) entry which is preliminary data.</text>
</comment>
<gene>
    <name evidence="2" type="ORF">GCM10017567_35540</name>
</gene>
<dbReference type="InterPro" id="IPR013830">
    <property type="entry name" value="SGNH_hydro"/>
</dbReference>
<dbReference type="EMBL" id="BNAW01000013">
    <property type="protein sequence ID" value="GHG14509.1"/>
    <property type="molecule type" value="Genomic_DNA"/>
</dbReference>
<evidence type="ECO:0000313" key="3">
    <source>
        <dbReference type="Proteomes" id="UP000649955"/>
    </source>
</evidence>
<evidence type="ECO:0000259" key="1">
    <source>
        <dbReference type="Pfam" id="PF13472"/>
    </source>
</evidence>
<dbReference type="PANTHER" id="PTHR37834:SF2">
    <property type="entry name" value="ESTERASE, SGNH HYDROLASE-TYPE"/>
    <property type="match status" value="1"/>
</dbReference>
<keyword evidence="3" id="KW-1185">Reference proteome</keyword>
<accession>A0ABQ3KCL0</accession>
<protein>
    <recommendedName>
        <fullName evidence="1">SGNH hydrolase-type esterase domain-containing protein</fullName>
    </recommendedName>
</protein>
<dbReference type="PANTHER" id="PTHR37834">
    <property type="entry name" value="GDSL-LIKE LIPASE/ACYLHYDROLASE DOMAIN PROTEIN (AFU_ORTHOLOGUE AFUA_2G00620)"/>
    <property type="match status" value="1"/>
</dbReference>
<dbReference type="Proteomes" id="UP000649955">
    <property type="component" value="Unassembled WGS sequence"/>
</dbReference>
<feature type="domain" description="SGNH hydrolase-type esterase" evidence="1">
    <location>
        <begin position="23"/>
        <end position="129"/>
    </location>
</feature>
<reference evidence="3" key="1">
    <citation type="journal article" date="2019" name="Int. J. Syst. Evol. Microbiol.">
        <title>The Global Catalogue of Microorganisms (GCM) 10K type strain sequencing project: providing services to taxonomists for standard genome sequencing and annotation.</title>
        <authorList>
            <consortium name="The Broad Institute Genomics Platform"/>
            <consortium name="The Broad Institute Genome Sequencing Center for Infectious Disease"/>
            <person name="Wu L."/>
            <person name="Ma J."/>
        </authorList>
    </citation>
    <scope>NUCLEOTIDE SEQUENCE [LARGE SCALE GENOMIC DNA]</scope>
    <source>
        <strain evidence="3">CGMCC 4.7680</strain>
    </source>
</reference>
<dbReference type="Gene3D" id="3.40.50.1110">
    <property type="entry name" value="SGNH hydrolase"/>
    <property type="match status" value="1"/>
</dbReference>
<name>A0ABQ3KCL0_9PSEU</name>